<dbReference type="HOGENOM" id="CLU_1790082_0_0_1"/>
<name>A0A0E0NPA1_ORYRU</name>
<dbReference type="Proteomes" id="UP000008022">
    <property type="component" value="Unassembled WGS sequence"/>
</dbReference>
<accession>A0A0E0NPA1</accession>
<keyword evidence="2" id="KW-1185">Reference proteome</keyword>
<protein>
    <submittedName>
        <fullName evidence="1">Uncharacterized protein</fullName>
    </submittedName>
</protein>
<proteinExistence type="predicted"/>
<dbReference type="EnsemblPlants" id="ORUFI03G02340.1">
    <property type="protein sequence ID" value="ORUFI03G02340.1"/>
    <property type="gene ID" value="ORUFI03G02340"/>
</dbReference>
<dbReference type="Gramene" id="ORUFI03G02340.1">
    <property type="protein sequence ID" value="ORUFI03G02340.1"/>
    <property type="gene ID" value="ORUFI03G02340"/>
</dbReference>
<evidence type="ECO:0000313" key="1">
    <source>
        <dbReference type="EnsemblPlants" id="ORUFI03G02340.1"/>
    </source>
</evidence>
<evidence type="ECO:0000313" key="2">
    <source>
        <dbReference type="Proteomes" id="UP000008022"/>
    </source>
</evidence>
<sequence length="145" mass="15762">MPSWPRARVGVARHNASSLGRSPSSLLLLRTGAPPLRCPGQYVHSPICRVDRLVGAERMRMGAPHWRSVPSGAGPLGLVRLGRLTPVGLRCKKRDRSIAISRDFNAHLRLVQCKWRGAGPYEQQIIAIDLPAAGTGLAATPYHYG</sequence>
<dbReference type="AlphaFoldDB" id="A0A0E0NPA1"/>
<reference evidence="2" key="1">
    <citation type="submission" date="2013-06" db="EMBL/GenBank/DDBJ databases">
        <authorList>
            <person name="Zhao Q."/>
        </authorList>
    </citation>
    <scope>NUCLEOTIDE SEQUENCE</scope>
    <source>
        <strain evidence="2">cv. W1943</strain>
    </source>
</reference>
<organism evidence="1 2">
    <name type="scientific">Oryza rufipogon</name>
    <name type="common">Brownbeard rice</name>
    <name type="synonym">Asian wild rice</name>
    <dbReference type="NCBI Taxonomy" id="4529"/>
    <lineage>
        <taxon>Eukaryota</taxon>
        <taxon>Viridiplantae</taxon>
        <taxon>Streptophyta</taxon>
        <taxon>Embryophyta</taxon>
        <taxon>Tracheophyta</taxon>
        <taxon>Spermatophyta</taxon>
        <taxon>Magnoliopsida</taxon>
        <taxon>Liliopsida</taxon>
        <taxon>Poales</taxon>
        <taxon>Poaceae</taxon>
        <taxon>BOP clade</taxon>
        <taxon>Oryzoideae</taxon>
        <taxon>Oryzeae</taxon>
        <taxon>Oryzinae</taxon>
        <taxon>Oryza</taxon>
    </lineage>
</organism>
<reference evidence="1" key="2">
    <citation type="submission" date="2015-06" db="UniProtKB">
        <authorList>
            <consortium name="EnsemblPlants"/>
        </authorList>
    </citation>
    <scope>IDENTIFICATION</scope>
</reference>